<feature type="region of interest" description="Disordered" evidence="1">
    <location>
        <begin position="1"/>
        <end position="56"/>
    </location>
</feature>
<dbReference type="AlphaFoldDB" id="A0A6A6V305"/>
<organism evidence="3 4">
    <name type="scientific">Sporormia fimetaria CBS 119925</name>
    <dbReference type="NCBI Taxonomy" id="1340428"/>
    <lineage>
        <taxon>Eukaryota</taxon>
        <taxon>Fungi</taxon>
        <taxon>Dikarya</taxon>
        <taxon>Ascomycota</taxon>
        <taxon>Pezizomycotina</taxon>
        <taxon>Dothideomycetes</taxon>
        <taxon>Pleosporomycetidae</taxon>
        <taxon>Pleosporales</taxon>
        <taxon>Sporormiaceae</taxon>
        <taxon>Sporormia</taxon>
    </lineage>
</organism>
<feature type="transmembrane region" description="Helical" evidence="2">
    <location>
        <begin position="78"/>
        <end position="101"/>
    </location>
</feature>
<proteinExistence type="predicted"/>
<evidence type="ECO:0000256" key="2">
    <source>
        <dbReference type="SAM" id="Phobius"/>
    </source>
</evidence>
<dbReference type="Proteomes" id="UP000799440">
    <property type="component" value="Unassembled WGS sequence"/>
</dbReference>
<keyword evidence="2" id="KW-0472">Membrane</keyword>
<dbReference type="OrthoDB" id="3344043at2759"/>
<feature type="transmembrane region" description="Helical" evidence="2">
    <location>
        <begin position="139"/>
        <end position="163"/>
    </location>
</feature>
<keyword evidence="2" id="KW-0812">Transmembrane</keyword>
<name>A0A6A6V305_9PLEO</name>
<feature type="compositionally biased region" description="Basic and acidic residues" evidence="1">
    <location>
        <begin position="45"/>
        <end position="56"/>
    </location>
</feature>
<gene>
    <name evidence="3" type="ORF">M011DRAFT_460452</name>
</gene>
<protein>
    <submittedName>
        <fullName evidence="3">Uncharacterized protein</fullName>
    </submittedName>
</protein>
<keyword evidence="2" id="KW-1133">Transmembrane helix</keyword>
<feature type="transmembrane region" description="Helical" evidence="2">
    <location>
        <begin position="601"/>
        <end position="625"/>
    </location>
</feature>
<keyword evidence="4" id="KW-1185">Reference proteome</keyword>
<evidence type="ECO:0000313" key="4">
    <source>
        <dbReference type="Proteomes" id="UP000799440"/>
    </source>
</evidence>
<accession>A0A6A6V305</accession>
<evidence type="ECO:0000313" key="3">
    <source>
        <dbReference type="EMBL" id="KAF2744962.1"/>
    </source>
</evidence>
<evidence type="ECO:0000256" key="1">
    <source>
        <dbReference type="SAM" id="MobiDB-lite"/>
    </source>
</evidence>
<dbReference type="EMBL" id="MU006585">
    <property type="protein sequence ID" value="KAF2744962.1"/>
    <property type="molecule type" value="Genomic_DNA"/>
</dbReference>
<sequence length="697" mass="77768">MGPKTSDELTACESRGQKSSSPVSRKHPHGDEKQHPLATVSEPSTADHDEPYRNDELRQRRTFSELSGSMRKPYSRKIFIACGLVVLPMLAFTVAIVWVVFANRLERADCPYPELCPGSHLLNTTSSSMYYVDYSAGRLAFISSLSATISFALVSILMMIYAYTTASELLQSTEQDSRRDVLPSPYQVSILLRVLNAEILVLMELGWERLTRIFWNKERSRDRSSKSSASALQRPILMLTFCIAASILIQAADTYFHISIDSTVFVQVLPQVAGQYRYSRRLAPWCINRQGPGSENNKYFWSCSLQWNEETRMISLANNSHINDYVLGPLKDYALHYTDEEGAEFAIVGAAQAASQLDWKASSFAVSTKCAAMERNTCEMGEDLSMQTFNCTKERSGIDLKGRMTGYTTQYYYYDVHDYLKNAEPFWNDTIEGTAASKEDRLRVTDEDANSVFHNPFRHINVVSLLSDDEERRKVFADDPRVWPRYEGGLDHLWLLCNSTVWDVTYTAIGHEVTSLEKTKSNGTMTGIASASNFPIGFFAGEMSMGAVAASTESNADDFIATYARHLSLINSRTLAAQTVTDKALLAQVREQKIVTELPAAALWVLVVANVSFALIGIALAVIALRAASEDVHQVHTRLGIAGLAAALFEGIHAERVVSSDKELFSEENPEVRRKVFKKVGVRRTDTGGSSFMVMEV</sequence>
<reference evidence="3" key="1">
    <citation type="journal article" date="2020" name="Stud. Mycol.">
        <title>101 Dothideomycetes genomes: a test case for predicting lifestyles and emergence of pathogens.</title>
        <authorList>
            <person name="Haridas S."/>
            <person name="Albert R."/>
            <person name="Binder M."/>
            <person name="Bloem J."/>
            <person name="Labutti K."/>
            <person name="Salamov A."/>
            <person name="Andreopoulos B."/>
            <person name="Baker S."/>
            <person name="Barry K."/>
            <person name="Bills G."/>
            <person name="Bluhm B."/>
            <person name="Cannon C."/>
            <person name="Castanera R."/>
            <person name="Culley D."/>
            <person name="Daum C."/>
            <person name="Ezra D."/>
            <person name="Gonzalez J."/>
            <person name="Henrissat B."/>
            <person name="Kuo A."/>
            <person name="Liang C."/>
            <person name="Lipzen A."/>
            <person name="Lutzoni F."/>
            <person name="Magnuson J."/>
            <person name="Mondo S."/>
            <person name="Nolan M."/>
            <person name="Ohm R."/>
            <person name="Pangilinan J."/>
            <person name="Park H.-J."/>
            <person name="Ramirez L."/>
            <person name="Alfaro M."/>
            <person name="Sun H."/>
            <person name="Tritt A."/>
            <person name="Yoshinaga Y."/>
            <person name="Zwiers L.-H."/>
            <person name="Turgeon B."/>
            <person name="Goodwin S."/>
            <person name="Spatafora J."/>
            <person name="Crous P."/>
            <person name="Grigoriev I."/>
        </authorList>
    </citation>
    <scope>NUCLEOTIDE SEQUENCE</scope>
    <source>
        <strain evidence="3">CBS 119925</strain>
    </source>
</reference>